<organism evidence="2 3">
    <name type="scientific">Homoserinimonas aerilata</name>
    <dbReference type="NCBI Taxonomy" id="1162970"/>
    <lineage>
        <taxon>Bacteria</taxon>
        <taxon>Bacillati</taxon>
        <taxon>Actinomycetota</taxon>
        <taxon>Actinomycetes</taxon>
        <taxon>Micrococcales</taxon>
        <taxon>Microbacteriaceae</taxon>
        <taxon>Homoserinimonas</taxon>
    </lineage>
</organism>
<keyword evidence="3" id="KW-1185">Reference proteome</keyword>
<evidence type="ECO:0000256" key="1">
    <source>
        <dbReference type="SAM" id="MobiDB-lite"/>
    </source>
</evidence>
<accession>A0A542YF23</accession>
<sequence length="186" mass="19827">MVTAIEVGRDLHLTIGEVAPFIVRPLPARIGEQITSTYLEAAVGVAEPEAMTDAFRMAIDGGVKDPETGLFVPLAETEQHNYNRIQEELRTSEAESILLPAFLWQTVLGLTGVNAFIEGGEGVAGGVKALWALTARLGISPSRTSPSSALDDLIRLQAATPSTSSLPDGVKPGKQPRDRLPKQNKS</sequence>
<dbReference type="RefSeq" id="WP_141881320.1">
    <property type="nucleotide sequence ID" value="NZ_VFOM01000002.1"/>
</dbReference>
<dbReference type="EMBL" id="VFOM01000002">
    <property type="protein sequence ID" value="TQL46670.1"/>
    <property type="molecule type" value="Genomic_DNA"/>
</dbReference>
<dbReference type="Proteomes" id="UP000317998">
    <property type="component" value="Unassembled WGS sequence"/>
</dbReference>
<dbReference type="OrthoDB" id="5084082at2"/>
<gene>
    <name evidence="2" type="ORF">FB562_2194</name>
</gene>
<reference evidence="2 3" key="1">
    <citation type="submission" date="2019-06" db="EMBL/GenBank/DDBJ databases">
        <title>Sequencing the genomes of 1000 actinobacteria strains.</title>
        <authorList>
            <person name="Klenk H.-P."/>
        </authorList>
    </citation>
    <scope>NUCLEOTIDE SEQUENCE [LARGE SCALE GENOMIC DNA]</scope>
    <source>
        <strain evidence="2 3">DSM 26477</strain>
    </source>
</reference>
<evidence type="ECO:0000313" key="3">
    <source>
        <dbReference type="Proteomes" id="UP000317998"/>
    </source>
</evidence>
<name>A0A542YF23_9MICO</name>
<dbReference type="AlphaFoldDB" id="A0A542YF23"/>
<comment type="caution">
    <text evidence="2">The sequence shown here is derived from an EMBL/GenBank/DDBJ whole genome shotgun (WGS) entry which is preliminary data.</text>
</comment>
<evidence type="ECO:0000313" key="2">
    <source>
        <dbReference type="EMBL" id="TQL46670.1"/>
    </source>
</evidence>
<feature type="region of interest" description="Disordered" evidence="1">
    <location>
        <begin position="159"/>
        <end position="186"/>
    </location>
</feature>
<protein>
    <submittedName>
        <fullName evidence="2">Uncharacterized protein</fullName>
    </submittedName>
</protein>
<proteinExistence type="predicted"/>
<feature type="compositionally biased region" description="Basic and acidic residues" evidence="1">
    <location>
        <begin position="175"/>
        <end position="186"/>
    </location>
</feature>